<dbReference type="GeneID" id="102802434"/>
<dbReference type="Gene3D" id="4.10.60.10">
    <property type="entry name" value="Zinc finger, CCHC-type"/>
    <property type="match status" value="1"/>
</dbReference>
<dbReference type="PROSITE" id="PS50158">
    <property type="entry name" value="ZF_CCHC"/>
    <property type="match status" value="1"/>
</dbReference>
<reference evidence="5" key="1">
    <citation type="submission" date="2025-08" db="UniProtKB">
        <authorList>
            <consortium name="RefSeq"/>
        </authorList>
    </citation>
    <scope>IDENTIFICATION</scope>
    <source>
        <tissue evidence="5">Testes</tissue>
    </source>
</reference>
<dbReference type="InterPro" id="IPR036875">
    <property type="entry name" value="Znf_CCHC_sf"/>
</dbReference>
<feature type="coiled-coil region" evidence="2">
    <location>
        <begin position="131"/>
        <end position="172"/>
    </location>
</feature>
<evidence type="ECO:0000259" key="3">
    <source>
        <dbReference type="PROSITE" id="PS50158"/>
    </source>
</evidence>
<evidence type="ECO:0000256" key="1">
    <source>
        <dbReference type="PROSITE-ProRule" id="PRU00047"/>
    </source>
</evidence>
<feature type="coiled-coil region" evidence="2">
    <location>
        <begin position="335"/>
        <end position="362"/>
    </location>
</feature>
<keyword evidence="1" id="KW-0863">Zinc-finger</keyword>
<name>A0ABM0MK80_SACKO</name>
<feature type="domain" description="CCHC-type" evidence="3">
    <location>
        <begin position="435"/>
        <end position="450"/>
    </location>
</feature>
<dbReference type="Pfam" id="PF00098">
    <property type="entry name" value="zf-CCHC"/>
    <property type="match status" value="1"/>
</dbReference>
<evidence type="ECO:0000313" key="4">
    <source>
        <dbReference type="Proteomes" id="UP000694865"/>
    </source>
</evidence>
<dbReference type="SMART" id="SM00343">
    <property type="entry name" value="ZnF_C2HC"/>
    <property type="match status" value="1"/>
</dbReference>
<dbReference type="SUPFAM" id="SSF57756">
    <property type="entry name" value="Retrovirus zinc finger-like domains"/>
    <property type="match status" value="1"/>
</dbReference>
<keyword evidence="4" id="KW-1185">Reference proteome</keyword>
<sequence length="453" mass="51358">MDSPALLCVALAKLKTVTTQTTLKTLILGKRMILKTENSETYSMDKGICAIGDSGQLKGVRRLVEQHEADPTALQLHLMMMMKNQSLKDEERDLKTTILERKITELENEKALREAQCTFMRQQVDTQNEQMNALQTLIVQCNKKMEELSNVVKVMRKDLYLLEEQNQKLEDEIQQGLYSSSRMHMMKDGADYMDTVKNEIKLTNGVKHHQEPVVLKSNAQDVLVGKEITSVLLKMKENDYGQLPPHLTRFTHSEPLKGLSDDDLKERIHTLTGRTVEELLGLIDIKVTSDNLVLLSHLLIVKANQMTENDVMDEENIGACGRSRGDDNMWMSPEDDNVMQQINQLEKRVTEVEMEMMEKRSLESMSLGNHSSHLDDLLTIGSDAQISYSMAVRHNLSSLGSNGTHINVSIPTLSAVPRKNQKKQSKPKTSLNIVCYNCQKPGHKAIDCRSRKR</sequence>
<keyword evidence="1" id="KW-0862">Zinc</keyword>
<keyword evidence="2" id="KW-0175">Coiled coil</keyword>
<evidence type="ECO:0000313" key="5">
    <source>
        <dbReference type="RefSeq" id="XP_006820421.1"/>
    </source>
</evidence>
<accession>A0ABM0MK80</accession>
<dbReference type="RefSeq" id="XP_006820421.1">
    <property type="nucleotide sequence ID" value="XM_006820358.1"/>
</dbReference>
<keyword evidence="1" id="KW-0479">Metal-binding</keyword>
<dbReference type="Proteomes" id="UP000694865">
    <property type="component" value="Unplaced"/>
</dbReference>
<protein>
    <submittedName>
        <fullName evidence="5">Uncharacterized protein LOC102802434</fullName>
    </submittedName>
</protein>
<proteinExistence type="predicted"/>
<organism evidence="4 5">
    <name type="scientific">Saccoglossus kowalevskii</name>
    <name type="common">Acorn worm</name>
    <dbReference type="NCBI Taxonomy" id="10224"/>
    <lineage>
        <taxon>Eukaryota</taxon>
        <taxon>Metazoa</taxon>
        <taxon>Hemichordata</taxon>
        <taxon>Enteropneusta</taxon>
        <taxon>Harrimaniidae</taxon>
        <taxon>Saccoglossus</taxon>
    </lineage>
</organism>
<evidence type="ECO:0000256" key="2">
    <source>
        <dbReference type="SAM" id="Coils"/>
    </source>
</evidence>
<gene>
    <name evidence="5" type="primary">LOC102802434</name>
</gene>
<dbReference type="InterPro" id="IPR001878">
    <property type="entry name" value="Znf_CCHC"/>
</dbReference>